<dbReference type="Proteomes" id="UP000042738">
    <property type="component" value="Chromosome"/>
</dbReference>
<comment type="domain">
    <text evidence="1">2 residues (Tyr-90 and Arg-93) present in a large hydrophobic pocket are probably involved in substrate specificity. They are important for desuccinylation activity, but dispensable for deacetylation activity.</text>
</comment>
<dbReference type="HAMAP" id="MF_01121">
    <property type="entry name" value="Sirtuin_ClassIII"/>
    <property type="match status" value="1"/>
</dbReference>
<dbReference type="PROSITE" id="PS50305">
    <property type="entry name" value="SIRTUIN"/>
    <property type="match status" value="1"/>
</dbReference>
<sequence length="285" mass="32556">MHTRHRLCQFRKSKHVLHQRFRSRIFYRDIMAVAELKKPFVVVLTGAGISAESGIRTFRTADGLWEQHRVEDVATPEGYQRNPVLVQEFYNARRRQLQAAEVAPNAAHRALADLEAWMGENFLLVTQNIDNLHERAGNKRVLHMHGELLKVRCTHSGQVFDWSEDLSVEDRCHCCQLSAPLRPHVVWFGEMPLGMDEIYQALAKADFFIAIGTSGHVYPAASFVQEARLAGAYTMELNLEPSQVENQFNEKHYGPASEVVPHFVHKFLVGKVARADRDLPENLSY</sequence>
<dbReference type="InterPro" id="IPR029035">
    <property type="entry name" value="DHS-like_NAD/FAD-binding_dom"/>
</dbReference>
<dbReference type="Gene3D" id="3.40.50.1220">
    <property type="entry name" value="TPP-binding domain"/>
    <property type="match status" value="1"/>
</dbReference>
<dbReference type="RefSeq" id="WP_040265810.1">
    <property type="nucleotide sequence ID" value="NZ_CAXKXZ010000007.1"/>
</dbReference>
<feature type="binding site" evidence="1">
    <location>
        <position position="90"/>
    </location>
    <ligand>
        <name>substrate</name>
    </ligand>
</feature>
<dbReference type="GO" id="GO:0005737">
    <property type="term" value="C:cytoplasm"/>
    <property type="evidence" value="ECO:0007669"/>
    <property type="project" value="UniProtKB-SubCell"/>
</dbReference>
<dbReference type="GO" id="GO:0070403">
    <property type="term" value="F:NAD+ binding"/>
    <property type="evidence" value="ECO:0007669"/>
    <property type="project" value="UniProtKB-UniRule"/>
</dbReference>
<feature type="binding site" evidence="1">
    <location>
        <position position="93"/>
    </location>
    <ligand>
        <name>substrate</name>
    </ligand>
</feature>
<dbReference type="Gene3D" id="3.30.1600.10">
    <property type="entry name" value="SIR2/SIRT2 'Small Domain"/>
    <property type="match status" value="1"/>
</dbReference>
<keyword evidence="1" id="KW-0862">Zinc</keyword>
<comment type="catalytic activity">
    <reaction evidence="1">
        <text>N(6)-succinyl-L-lysyl-[protein] + NAD(+) + H2O = 2''-O-succinyl-ADP-D-ribose + nicotinamide + L-lysyl-[protein]</text>
        <dbReference type="Rhea" id="RHEA:47668"/>
        <dbReference type="Rhea" id="RHEA-COMP:9752"/>
        <dbReference type="Rhea" id="RHEA-COMP:11877"/>
        <dbReference type="ChEBI" id="CHEBI:15377"/>
        <dbReference type="ChEBI" id="CHEBI:17154"/>
        <dbReference type="ChEBI" id="CHEBI:29969"/>
        <dbReference type="ChEBI" id="CHEBI:57540"/>
        <dbReference type="ChEBI" id="CHEBI:87830"/>
        <dbReference type="ChEBI" id="CHEBI:87832"/>
    </reaction>
</comment>
<comment type="subcellular location">
    <subcellularLocation>
        <location evidence="1">Cytoplasm</location>
    </subcellularLocation>
</comment>
<dbReference type="SUPFAM" id="SSF52467">
    <property type="entry name" value="DHS-like NAD/FAD-binding domain"/>
    <property type="match status" value="1"/>
</dbReference>
<dbReference type="GO" id="GO:0017136">
    <property type="term" value="F:histone deacetylase activity, NAD-dependent"/>
    <property type="evidence" value="ECO:0007669"/>
    <property type="project" value="TreeGrafter"/>
</dbReference>
<protein>
    <recommendedName>
        <fullName evidence="1">NAD-dependent protein deacylase</fullName>
        <ecNumber evidence="1">2.3.1.286</ecNumber>
    </recommendedName>
    <alternativeName>
        <fullName evidence="1">Regulatory protein SIR2 homolog</fullName>
    </alternativeName>
</protein>
<dbReference type="GO" id="GO:0036054">
    <property type="term" value="F:protein-malonyllysine demalonylase activity"/>
    <property type="evidence" value="ECO:0007669"/>
    <property type="project" value="InterPro"/>
</dbReference>
<comment type="caution">
    <text evidence="1 2">Lacks conserved residue(s) required for the propagation of feature annotation.</text>
</comment>
<keyword evidence="1" id="KW-0963">Cytoplasm</keyword>
<comment type="catalytic activity">
    <reaction evidence="1">
        <text>N(6)-acetyl-L-lysyl-[protein] + NAD(+) + H2O = 2''-O-acetyl-ADP-D-ribose + nicotinamide + L-lysyl-[protein]</text>
        <dbReference type="Rhea" id="RHEA:43636"/>
        <dbReference type="Rhea" id="RHEA-COMP:9752"/>
        <dbReference type="Rhea" id="RHEA-COMP:10731"/>
        <dbReference type="ChEBI" id="CHEBI:15377"/>
        <dbReference type="ChEBI" id="CHEBI:17154"/>
        <dbReference type="ChEBI" id="CHEBI:29969"/>
        <dbReference type="ChEBI" id="CHEBI:57540"/>
        <dbReference type="ChEBI" id="CHEBI:61930"/>
        <dbReference type="ChEBI" id="CHEBI:83767"/>
        <dbReference type="EC" id="2.3.1.286"/>
    </reaction>
</comment>
<reference evidence="3 4" key="1">
    <citation type="journal article" date="2014" name="Genome Announc.">
        <title>Whole-Genome Sequence of Serratia symbiotica Strain CWBI-2.3T, a Free-Living Symbiont of the Black Bean Aphid Aphis fabae.</title>
        <authorList>
            <person name="Foray V."/>
            <person name="Grigorescu A.S."/>
            <person name="Sabri A."/>
            <person name="Haubruge E."/>
            <person name="Lognay G."/>
            <person name="Francis F."/>
            <person name="Fauconnier M.L."/>
            <person name="Hance T."/>
            <person name="Thonart P."/>
        </authorList>
    </citation>
    <scope>NUCLEOTIDE SEQUENCE [LARGE SCALE GENOMIC DNA]</scope>
    <source>
        <strain evidence="3">CWBI-2.3</strain>
    </source>
</reference>
<feature type="binding site" evidence="1">
    <location>
        <begin position="212"/>
        <end position="214"/>
    </location>
    <ligand>
        <name>NAD(+)</name>
        <dbReference type="ChEBI" id="CHEBI:57540"/>
    </ligand>
</feature>
<dbReference type="AlphaFoldDB" id="A0A068Z7J0"/>
<comment type="function">
    <text evidence="1">NAD-dependent lysine deacetylase that specifically removes acetyl groups on target proteins. Also acts as a protein-lysine deacylase by mediating protein desuccinylation and de-2-hydroxyisobutyrylation. Modulates the activities of several proteins which are inactive in their acylated form.</text>
</comment>
<dbReference type="GeneID" id="93736201"/>
<dbReference type="EMBL" id="CP050855">
    <property type="protein sequence ID" value="QLH62691.1"/>
    <property type="molecule type" value="Genomic_DNA"/>
</dbReference>
<feature type="binding site" evidence="1">
    <location>
        <position position="172"/>
    </location>
    <ligand>
        <name>Zn(2+)</name>
        <dbReference type="ChEBI" id="CHEBI:29105"/>
    </ligand>
</feature>
<comment type="cofactor">
    <cofactor evidence="1">
        <name>Zn(2+)</name>
        <dbReference type="ChEBI" id="CHEBI:29105"/>
    </cofactor>
    <text evidence="1">Binds 1 zinc ion per subunit.</text>
</comment>
<evidence type="ECO:0000256" key="2">
    <source>
        <dbReference type="PROSITE-ProRule" id="PRU00236"/>
    </source>
</evidence>
<gene>
    <name evidence="1 3" type="primary">cobB</name>
    <name evidence="3" type="ORF">SYMBAF_06680</name>
</gene>
<feature type="binding site" evidence="1">
    <location>
        <position position="256"/>
    </location>
    <ligand>
        <name>NAD(+)</name>
        <dbReference type="ChEBI" id="CHEBI:57540"/>
    </ligand>
</feature>
<evidence type="ECO:0000313" key="3">
    <source>
        <dbReference type="EMBL" id="QLH62691.1"/>
    </source>
</evidence>
<dbReference type="InterPro" id="IPR003000">
    <property type="entry name" value="Sirtuin"/>
</dbReference>
<feature type="binding site" evidence="1">
    <location>
        <begin position="238"/>
        <end position="240"/>
    </location>
    <ligand>
        <name>NAD(+)</name>
        <dbReference type="ChEBI" id="CHEBI:57540"/>
    </ligand>
</feature>
<dbReference type="NCBIfam" id="NF001755">
    <property type="entry name" value="PRK00481.1-5"/>
    <property type="match status" value="1"/>
</dbReference>
<dbReference type="InterPro" id="IPR050134">
    <property type="entry name" value="NAD-dep_sirtuin_deacylases"/>
</dbReference>
<dbReference type="EC" id="2.3.1.286" evidence="1"/>
<dbReference type="InterPro" id="IPR026591">
    <property type="entry name" value="Sirtuin_cat_small_dom_sf"/>
</dbReference>
<dbReference type="STRING" id="138074.SYMBAF_50259"/>
<dbReference type="PANTHER" id="PTHR11085">
    <property type="entry name" value="NAD-DEPENDENT PROTEIN DEACYLASE SIRTUIN-5, MITOCHONDRIAL-RELATED"/>
    <property type="match status" value="1"/>
</dbReference>
<feature type="binding site" evidence="1">
    <location>
        <begin position="46"/>
        <end position="65"/>
    </location>
    <ligand>
        <name>NAD(+)</name>
        <dbReference type="ChEBI" id="CHEBI:57540"/>
    </ligand>
</feature>
<evidence type="ECO:0000313" key="4">
    <source>
        <dbReference type="Proteomes" id="UP000042738"/>
    </source>
</evidence>
<dbReference type="GO" id="GO:0036055">
    <property type="term" value="F:protein-succinyllysine desuccinylase activity"/>
    <property type="evidence" value="ECO:0007669"/>
    <property type="project" value="UniProtKB-UniRule"/>
</dbReference>
<keyword evidence="1" id="KW-0479">Metal-binding</keyword>
<comment type="catalytic activity">
    <reaction evidence="1">
        <text>N(6)-(2-hydroxyisobutanoyl)-L-lysyl-[protein] + NAD(+) + H2O = 2''-O-(2-hydroxyisobutanoyl)-ADP-D-ribose + nicotinamide + L-lysyl-[protein]</text>
        <dbReference type="Rhea" id="RHEA:24364"/>
        <dbReference type="Rhea" id="RHEA-COMP:9752"/>
        <dbReference type="Rhea" id="RHEA-COMP:15921"/>
        <dbReference type="ChEBI" id="CHEBI:15377"/>
        <dbReference type="ChEBI" id="CHEBI:17154"/>
        <dbReference type="ChEBI" id="CHEBI:29969"/>
        <dbReference type="ChEBI" id="CHEBI:57540"/>
        <dbReference type="ChEBI" id="CHEBI:144968"/>
        <dbReference type="ChEBI" id="CHEBI:144969"/>
    </reaction>
</comment>
<name>A0A068Z7J0_9GAMM</name>
<accession>A0A068Z7J0</accession>
<dbReference type="PANTHER" id="PTHR11085:SF4">
    <property type="entry name" value="NAD-DEPENDENT PROTEIN DEACYLASE"/>
    <property type="match status" value="1"/>
</dbReference>
<feature type="binding site" evidence="1">
    <location>
        <begin position="127"/>
        <end position="130"/>
    </location>
    <ligand>
        <name>NAD(+)</name>
        <dbReference type="ChEBI" id="CHEBI:57540"/>
    </ligand>
</feature>
<feature type="binding site" evidence="1">
    <location>
        <position position="153"/>
    </location>
    <ligand>
        <name>Zn(2+)</name>
        <dbReference type="ChEBI" id="CHEBI:29105"/>
    </ligand>
</feature>
<proteinExistence type="inferred from homology"/>
<dbReference type="InterPro" id="IPR026590">
    <property type="entry name" value="Ssirtuin_cat_dom"/>
</dbReference>
<dbReference type="InterPro" id="IPR027546">
    <property type="entry name" value="Sirtuin_class_III"/>
</dbReference>
<comment type="similarity">
    <text evidence="1">Belongs to the sirtuin family. Class III subfamily.</text>
</comment>
<dbReference type="GO" id="GO:0008270">
    <property type="term" value="F:zinc ion binding"/>
    <property type="evidence" value="ECO:0007669"/>
    <property type="project" value="UniProtKB-UniRule"/>
</dbReference>
<keyword evidence="1" id="KW-0520">NAD</keyword>
<dbReference type="CDD" id="cd01412">
    <property type="entry name" value="SIRT5_Af1_CobB"/>
    <property type="match status" value="1"/>
</dbReference>
<organism evidence="3 4">
    <name type="scientific">Serratia symbiotica</name>
    <dbReference type="NCBI Taxonomy" id="138074"/>
    <lineage>
        <taxon>Bacteria</taxon>
        <taxon>Pseudomonadati</taxon>
        <taxon>Pseudomonadota</taxon>
        <taxon>Gammaproteobacteria</taxon>
        <taxon>Enterobacterales</taxon>
        <taxon>Yersiniaceae</taxon>
        <taxon>Serratia</taxon>
    </lineage>
</organism>
<evidence type="ECO:0000256" key="1">
    <source>
        <dbReference type="HAMAP-Rule" id="MF_01121"/>
    </source>
</evidence>
<feature type="active site" description="Proton acceptor" evidence="1">
    <location>
        <position position="145"/>
    </location>
</feature>
<dbReference type="Pfam" id="PF02146">
    <property type="entry name" value="SIR2"/>
    <property type="match status" value="1"/>
</dbReference>